<feature type="domain" description="Connexin cysteine-rich" evidence="15">
    <location>
        <begin position="228"/>
        <end position="294"/>
    </location>
</feature>
<reference evidence="16" key="1">
    <citation type="submission" date="2018-03" db="EMBL/GenBank/DDBJ databases">
        <title>ARS-UCD1.2.</title>
        <authorList>
            <person name="Rosen B.D."/>
            <person name="Bickhart D.M."/>
            <person name="Koren S."/>
            <person name="Schnabel R.D."/>
            <person name="Hall R."/>
            <person name="Zimin A."/>
            <person name="Dreischer C."/>
            <person name="Schultheiss S."/>
            <person name="Schroeder S.G."/>
            <person name="Elsik C.G."/>
            <person name="Couldrey C."/>
            <person name="Liu G.E."/>
            <person name="Van Tassell C.P."/>
            <person name="Phillippy A.M."/>
            <person name="Smith T.P.L."/>
            <person name="Medrano J.F."/>
        </authorList>
    </citation>
    <scope>NUCLEOTIDE SEQUENCE [LARGE SCALE GENOMIC DNA]</scope>
    <source>
        <strain evidence="16">Hereford</strain>
    </source>
</reference>
<evidence type="ECO:0000256" key="14">
    <source>
        <dbReference type="SAM" id="Phobius"/>
    </source>
</evidence>
<comment type="subcellular location">
    <subcellularLocation>
        <location evidence="2">Cell junction</location>
        <location evidence="2">Gap junction</location>
    </subcellularLocation>
    <subcellularLocation>
        <location evidence="3 12">Cell membrane</location>
        <topology evidence="3 12">Multi-pass membrane protein</topology>
    </subcellularLocation>
</comment>
<dbReference type="PRINTS" id="PR00206">
    <property type="entry name" value="CONNEXIN"/>
</dbReference>
<feature type="compositionally biased region" description="Low complexity" evidence="13">
    <location>
        <begin position="380"/>
        <end position="396"/>
    </location>
</feature>
<dbReference type="InterPro" id="IPR002263">
    <property type="entry name" value="Connexin37"/>
</dbReference>
<dbReference type="SMART" id="SM01089">
    <property type="entry name" value="Connexin_CCC"/>
    <property type="match status" value="1"/>
</dbReference>
<evidence type="ECO:0000256" key="13">
    <source>
        <dbReference type="SAM" id="MobiDB-lite"/>
    </source>
</evidence>
<keyword evidence="17" id="KW-1185">Reference proteome</keyword>
<evidence type="ECO:0000256" key="4">
    <source>
        <dbReference type="ARBA" id="ARBA00006589"/>
    </source>
</evidence>
<keyword evidence="9" id="KW-0965">Cell junction</keyword>
<comment type="function">
    <text evidence="1 12">One gap junction consists of a cluster of closely packed pairs of transmembrane channels, the connexons, through which materials of low MW diffuse from one cell to a neighboring cell.</text>
</comment>
<dbReference type="Proteomes" id="UP000009136">
    <property type="component" value="Chromosome 3"/>
</dbReference>
<evidence type="ECO:0000256" key="5">
    <source>
        <dbReference type="ARBA" id="ARBA00011455"/>
    </source>
</evidence>
<dbReference type="GO" id="GO:0005922">
    <property type="term" value="C:connexin complex"/>
    <property type="evidence" value="ECO:0007669"/>
    <property type="project" value="InterPro"/>
</dbReference>
<dbReference type="Ensembl" id="ENSBTAT00000095364.1">
    <property type="protein sequence ID" value="ENSBTAP00000093588.1"/>
    <property type="gene ID" value="ENSBTAG00000013881.7"/>
</dbReference>
<evidence type="ECO:0000259" key="15">
    <source>
        <dbReference type="SMART" id="SM01089"/>
    </source>
</evidence>
<evidence type="ECO:0000256" key="2">
    <source>
        <dbReference type="ARBA" id="ARBA00004610"/>
    </source>
</evidence>
<accession>A0AAA9TBX1</accession>
<sequence length="396" mass="44207">MQPPWKTSSLRRTSLLHSQRSSLSPTLLAPDSQCHFPGPFLESGFREPAPPVPPPTSRSEQRPPPARRFLPPPRPARYLRRPRRPAPSSRAPAGAAPADLRPLRHLGRPQAGDGGPGAMGDWGFLEKLLDQAFPISHIRYWVLQFLFVSTPTLVYLGHVIYLSRREERLRQKEGELRALPAKDPRVERALASIERQMAKISVAEDGHLRIRGALMGTYVASVLCKSVLEAGFLYGQWRLYGWTMEPVFVCQRSPCPYLVDCFVSRPTEKTIFIIFMLVVGLISLVLNLLELAYLLCRCLSRGVRARQRQDAPPAPGTSSEPYADQVFFYLPMSEGPSSPPCPTYNGLSSSEQNWANLTTEERLASSRAPLFLDPPPQTGRKSPSRPSSSASKKQYV</sequence>
<dbReference type="InterPro" id="IPR000500">
    <property type="entry name" value="Connexin"/>
</dbReference>
<dbReference type="Gene3D" id="1.20.1440.80">
    <property type="entry name" value="Gap junction channel protein cysteine-rich domain"/>
    <property type="match status" value="1"/>
</dbReference>
<name>A0AAA9TBX1_BOVIN</name>
<evidence type="ECO:0000256" key="8">
    <source>
        <dbReference type="ARBA" id="ARBA00022868"/>
    </source>
</evidence>
<dbReference type="AlphaFoldDB" id="A0AAA9TBX1"/>
<comment type="subunit">
    <text evidence="5 12">A connexon is composed of a hexamer of connexins.</text>
</comment>
<dbReference type="GO" id="GO:0001568">
    <property type="term" value="P:blood vessel development"/>
    <property type="evidence" value="ECO:0007669"/>
    <property type="project" value="Ensembl"/>
</dbReference>
<evidence type="ECO:0000256" key="9">
    <source>
        <dbReference type="ARBA" id="ARBA00022949"/>
    </source>
</evidence>
<organism evidence="16 17">
    <name type="scientific">Bos taurus</name>
    <name type="common">Bovine</name>
    <dbReference type="NCBI Taxonomy" id="9913"/>
    <lineage>
        <taxon>Eukaryota</taxon>
        <taxon>Metazoa</taxon>
        <taxon>Chordata</taxon>
        <taxon>Craniata</taxon>
        <taxon>Vertebrata</taxon>
        <taxon>Euteleostomi</taxon>
        <taxon>Mammalia</taxon>
        <taxon>Eutheria</taxon>
        <taxon>Laurasiatheria</taxon>
        <taxon>Artiodactyla</taxon>
        <taxon>Ruminantia</taxon>
        <taxon>Pecora</taxon>
        <taxon>Bovidae</taxon>
        <taxon>Bovinae</taxon>
        <taxon>Bos</taxon>
    </lineage>
</organism>
<dbReference type="PRINTS" id="PR01134">
    <property type="entry name" value="CONNEXINA4"/>
</dbReference>
<dbReference type="PANTHER" id="PTHR11984">
    <property type="entry name" value="CONNEXIN"/>
    <property type="match status" value="1"/>
</dbReference>
<dbReference type="GO" id="GO:0007154">
    <property type="term" value="P:cell communication"/>
    <property type="evidence" value="ECO:0007669"/>
    <property type="project" value="InterPro"/>
</dbReference>
<evidence type="ECO:0000313" key="17">
    <source>
        <dbReference type="Proteomes" id="UP000009136"/>
    </source>
</evidence>
<reference evidence="16" key="3">
    <citation type="submission" date="2025-09" db="UniProtKB">
        <authorList>
            <consortium name="Ensembl"/>
        </authorList>
    </citation>
    <scope>IDENTIFICATION</scope>
    <source>
        <strain evidence="16">Hereford</strain>
    </source>
</reference>
<feature type="transmembrane region" description="Helical" evidence="14">
    <location>
        <begin position="140"/>
        <end position="162"/>
    </location>
</feature>
<dbReference type="PANTHER" id="PTHR11984:SF54">
    <property type="entry name" value="GAP JUNCTION ALPHA-4 PROTEIN"/>
    <property type="match status" value="1"/>
</dbReference>
<dbReference type="InterPro" id="IPR017990">
    <property type="entry name" value="Connexin_CS"/>
</dbReference>
<feature type="region of interest" description="Disordered" evidence="13">
    <location>
        <begin position="366"/>
        <end position="396"/>
    </location>
</feature>
<reference evidence="16" key="2">
    <citation type="submission" date="2025-08" db="UniProtKB">
        <authorList>
            <consortium name="Ensembl"/>
        </authorList>
    </citation>
    <scope>IDENTIFICATION</scope>
    <source>
        <strain evidence="16">Hereford</strain>
    </source>
</reference>
<feature type="compositionally biased region" description="Low complexity" evidence="13">
    <location>
        <begin position="86"/>
        <end position="100"/>
    </location>
</feature>
<evidence type="ECO:0000313" key="16">
    <source>
        <dbReference type="Ensembl" id="ENSBTAP00000093588.1"/>
    </source>
</evidence>
<dbReference type="InterPro" id="IPR019570">
    <property type="entry name" value="Connexin_CCC"/>
</dbReference>
<keyword evidence="11 14" id="KW-0472">Membrane</keyword>
<evidence type="ECO:0000256" key="11">
    <source>
        <dbReference type="ARBA" id="ARBA00023136"/>
    </source>
</evidence>
<protein>
    <recommendedName>
        <fullName evidence="12">Gap junction protein</fullName>
    </recommendedName>
</protein>
<feature type="region of interest" description="Disordered" evidence="13">
    <location>
        <begin position="1"/>
        <end position="115"/>
    </location>
</feature>
<keyword evidence="10 14" id="KW-1133">Transmembrane helix</keyword>
<comment type="similarity">
    <text evidence="4">Belongs to the connexin family. Alpha-type (group II) subfamily.</text>
</comment>
<evidence type="ECO:0000256" key="1">
    <source>
        <dbReference type="ARBA" id="ARBA00003922"/>
    </source>
</evidence>
<evidence type="ECO:0000256" key="12">
    <source>
        <dbReference type="RuleBase" id="RU000630"/>
    </source>
</evidence>
<proteinExistence type="inferred from homology"/>
<dbReference type="Pfam" id="PF00029">
    <property type="entry name" value="Connexin"/>
    <property type="match status" value="1"/>
</dbReference>
<evidence type="ECO:0000256" key="7">
    <source>
        <dbReference type="ARBA" id="ARBA00022692"/>
    </source>
</evidence>
<feature type="transmembrane region" description="Helical" evidence="14">
    <location>
        <begin position="271"/>
        <end position="296"/>
    </location>
</feature>
<dbReference type="GeneTree" id="ENSGT01150000286954"/>
<evidence type="ECO:0000256" key="6">
    <source>
        <dbReference type="ARBA" id="ARBA00022475"/>
    </source>
</evidence>
<keyword evidence="6" id="KW-1003">Cell membrane</keyword>
<keyword evidence="8 12" id="KW-0303">Gap junction</keyword>
<evidence type="ECO:0000256" key="3">
    <source>
        <dbReference type="ARBA" id="ARBA00004651"/>
    </source>
</evidence>
<dbReference type="InterPro" id="IPR038359">
    <property type="entry name" value="Connexin_N_sf"/>
</dbReference>
<dbReference type="InterPro" id="IPR013092">
    <property type="entry name" value="Connexin_N"/>
</dbReference>
<keyword evidence="7 12" id="KW-0812">Transmembrane</keyword>
<feature type="compositionally biased region" description="Pro residues" evidence="13">
    <location>
        <begin position="48"/>
        <end position="75"/>
    </location>
</feature>
<dbReference type="PROSITE" id="PS00408">
    <property type="entry name" value="CONNEXINS_2"/>
    <property type="match status" value="1"/>
</dbReference>
<feature type="compositionally biased region" description="Low complexity" evidence="13">
    <location>
        <begin position="8"/>
        <end position="24"/>
    </location>
</feature>
<evidence type="ECO:0000256" key="10">
    <source>
        <dbReference type="ARBA" id="ARBA00022989"/>
    </source>
</evidence>